<reference evidence="2 3" key="1">
    <citation type="submission" date="2024-02" db="EMBL/GenBank/DDBJ databases">
        <title>De novo assembly and annotation of 12 fungi associated with fruit tree decline syndrome in Ontario, Canada.</title>
        <authorList>
            <person name="Sulman M."/>
            <person name="Ellouze W."/>
            <person name="Ilyukhin E."/>
        </authorList>
    </citation>
    <scope>NUCLEOTIDE SEQUENCE [LARGE SCALE GENOMIC DNA]</scope>
    <source>
        <strain evidence="2 3">M1-105</strain>
    </source>
</reference>
<keyword evidence="3" id="KW-1185">Reference proteome</keyword>
<evidence type="ECO:0000259" key="1">
    <source>
        <dbReference type="Pfam" id="PF08719"/>
    </source>
</evidence>
<protein>
    <recommendedName>
        <fullName evidence="1">NADAR domain-containing protein</fullName>
    </recommendedName>
</protein>
<dbReference type="EMBL" id="JAJVDC020000026">
    <property type="protein sequence ID" value="KAL1632851.1"/>
    <property type="molecule type" value="Genomic_DNA"/>
</dbReference>
<dbReference type="NCBIfam" id="TIGR02464">
    <property type="entry name" value="ribofla_fusion"/>
    <property type="match status" value="1"/>
</dbReference>
<accession>A0ABR3T192</accession>
<dbReference type="SUPFAM" id="SSF143990">
    <property type="entry name" value="YbiA-like"/>
    <property type="match status" value="1"/>
</dbReference>
<feature type="domain" description="NADAR" evidence="1">
    <location>
        <begin position="16"/>
        <end position="171"/>
    </location>
</feature>
<dbReference type="Gene3D" id="1.10.357.40">
    <property type="entry name" value="YbiA-like"/>
    <property type="match status" value="1"/>
</dbReference>
<dbReference type="InterPro" id="IPR012816">
    <property type="entry name" value="NADAR"/>
</dbReference>
<gene>
    <name evidence="2" type="ORF">SLS56_003341</name>
</gene>
<dbReference type="Proteomes" id="UP001521116">
    <property type="component" value="Unassembled WGS sequence"/>
</dbReference>
<evidence type="ECO:0000313" key="3">
    <source>
        <dbReference type="Proteomes" id="UP001521116"/>
    </source>
</evidence>
<dbReference type="CDD" id="cd15457">
    <property type="entry name" value="NADAR"/>
    <property type="match status" value="1"/>
</dbReference>
<dbReference type="Pfam" id="PF08719">
    <property type="entry name" value="NADAR"/>
    <property type="match status" value="1"/>
</dbReference>
<dbReference type="InterPro" id="IPR037238">
    <property type="entry name" value="YbiA-like_sf"/>
</dbReference>
<evidence type="ECO:0000313" key="2">
    <source>
        <dbReference type="EMBL" id="KAL1632851.1"/>
    </source>
</evidence>
<proteinExistence type="predicted"/>
<sequence length="179" mass="21155">MSSTIVGSADSQSPIYFWREYDEPYGFLSQWYDCAFEHEGVRYHSAEMWMMVQKAKLFGDEEIAQSMLRAKTPKEHKSLGRKVRNFDHKLWDENKFRIVEEGNWWKFTKSKENAQLKDFLLATGDRELVEASPYDRIWGIGFNRNCAEENRDDWGENLLGKAIMNVRKRLREQQSAAQT</sequence>
<name>A0ABR3T192_9PEZI</name>
<comment type="caution">
    <text evidence="2">The sequence shown here is derived from an EMBL/GenBank/DDBJ whole genome shotgun (WGS) entry which is preliminary data.</text>
</comment>
<organism evidence="2 3">
    <name type="scientific">Neofusicoccum ribis</name>
    <dbReference type="NCBI Taxonomy" id="45134"/>
    <lineage>
        <taxon>Eukaryota</taxon>
        <taxon>Fungi</taxon>
        <taxon>Dikarya</taxon>
        <taxon>Ascomycota</taxon>
        <taxon>Pezizomycotina</taxon>
        <taxon>Dothideomycetes</taxon>
        <taxon>Dothideomycetes incertae sedis</taxon>
        <taxon>Botryosphaeriales</taxon>
        <taxon>Botryosphaeriaceae</taxon>
        <taxon>Neofusicoccum</taxon>
    </lineage>
</organism>